<dbReference type="Gene3D" id="3.60.20.10">
    <property type="entry name" value="Glutamine Phosphoribosylpyrophosphate, subunit 1, domain 1"/>
    <property type="match status" value="1"/>
</dbReference>
<dbReference type="InterPro" id="IPR050711">
    <property type="entry name" value="ET-N_metabolism_enzyme"/>
</dbReference>
<dbReference type="GO" id="GO:0006537">
    <property type="term" value="P:glutamate biosynthetic process"/>
    <property type="evidence" value="ECO:0007669"/>
    <property type="project" value="UniProtKB-KW"/>
</dbReference>
<dbReference type="CDD" id="cd02808">
    <property type="entry name" value="GltS_FMN"/>
    <property type="match status" value="1"/>
</dbReference>
<sequence>MTQKFIAHCAAQNNPDSQSQSTQFSSEPSTQDNSSYLASPDDFKDNCGFGLVAHIEGKPSHHLVKTAIHSLSCMTHRGGVAADGKTGDGCGLLLAKPVDFFHTVAAEIGLELTENFAVGMVFLNLDEELAAHSQQVLDKEVAAQGLTVAGWRDVPVDLSIVGEIARETLPQFKQIFVNAPSDLSAEDFNRKLYVARKKAELALTEDELFYVTSLNCETVIYKGLVMPSDLPAFYSDLQDSRLHSHIVVFHQRFSTNTLPRWPLAQPFRYLAHNGELNTITANRNWSVARTPKLETPKLPEITQLHPLVNRTGSDSSSLDNMLEVLISGGMTLFHAMSILVPPAWQNVDSMDMDLRAFYEFYSQHMEPWDGPAGLVIQDGRYAVCMLDRNGLRPSRWVTTKNGYITVASEIGVWDYDPDDVIAKGRVGPGQMLVIDTLNGEVLDDQVISNRLKKAHPYRKWLREEATRIRENEQIEEKLLEQGVRGEPLKALQKMFNITNEERTEIIRPNAENGQEPVGSMGDDTPMAVLSKQVRNVADFFRQQFAQVTNPPIDPLRESIVMSLQTCLGAETNIFNPTPRDAHRIILSSPVLSPSKMQQIEALDDPDFISQRIDINYDESLSLDVAIKQICEQVEQAVLDNKTLIILSDKGIEKGKLPANAILVTGAVHHYLIEKGLRTDANLIIETGIARDSHQVAVLIGFGATCVYPYLAYDVISDLVSSGELLGDPLQARANFRKGLDKGLLKILSKMGISTIVSYRGAQLFEAVGLSDEIVELCFKGVQSRIKGATFEDLALDQALLAKNAFSRRTPLDQGGMLKFVFNKEYHAFNPDVINTLHQAVRTGDYENYREYADLVNTRPVATLRDLLQLKSGNSIPVDEVEDIEHILPRFDSAGMSLGALSPEAHEAIAMAMNTIGGRSNSGEGGEDPVRYGTMRNSKIKQIASGRFGVTPAYLRSAQVLQIKVAQGAKPGEGGQLPGGKVNSLIARLRYSVPGVTLISPPPHHDIYSIEDLAQLIFDLKQVNPDALVSVKLVSRPGVGTIATGVAKAYADLITISGYDGGTAASPLSSIHHAGSPWELGLAEAHQSLRVNGLRDKVRMQTDGGLKTGLDVVKAAILGAESFGFGTTPMIAVGCKYLRICHLNNCPTGVATQQARLRDEHFIGEAEMLINFFKFVATETREWLAFLGVRSMEELVGRTDLLEVLEGTTQKQRNLDLSPLLHSHPAAEGKPQTCQVERNEPFDKGLLAEKMIEDMIVPIRQGQGGTFSYQVGNCDRSIGARISGEIAQVWGNLGMSDSPIKLHLAGTAGQSLGVWNAGGLNIELEGDANDYVGKGMAGGEIVIYPPKGSTFASQNTAIIGNTCLYGATGGKLYASGTAGERFAVRNSGAHAVVEGVGDHCCEYMTGGVVTVLGKTGLNFGAGMTGGFAFVLDLDNTFFDRCNHELIDLHRISSEQTEEHRIYLKQIIETHVEKTGSAWGRQILADFEHYVRKVFLVKPKAANMASLLHSTTADPQ</sequence>
<dbReference type="SUPFAM" id="SSF51395">
    <property type="entry name" value="FMN-linked oxidoreductases"/>
    <property type="match status" value="1"/>
</dbReference>
<comment type="pathway">
    <text evidence="4">Energy metabolism; nitrogen metabolism.</text>
</comment>
<organism evidence="27 28">
    <name type="scientific">Psychrobacter phenylpyruvicus</name>
    <dbReference type="NCBI Taxonomy" id="29432"/>
    <lineage>
        <taxon>Bacteria</taxon>
        <taxon>Pseudomonadati</taxon>
        <taxon>Pseudomonadota</taxon>
        <taxon>Gammaproteobacteria</taxon>
        <taxon>Moraxellales</taxon>
        <taxon>Moraxellaceae</taxon>
        <taxon>Psychrobacter</taxon>
    </lineage>
</organism>
<evidence type="ECO:0000256" key="2">
    <source>
        <dbReference type="ARBA" id="ARBA00001927"/>
    </source>
</evidence>
<name>A0A379LNE1_9GAMM</name>
<dbReference type="CDD" id="cd00713">
    <property type="entry name" value="GltS"/>
    <property type="match status" value="1"/>
</dbReference>
<accession>A0A379LNE1</accession>
<evidence type="ECO:0000256" key="4">
    <source>
        <dbReference type="ARBA" id="ARBA00004802"/>
    </source>
</evidence>
<feature type="domain" description="Glutamine amidotransferase type-2" evidence="26">
    <location>
        <begin position="47"/>
        <end position="437"/>
    </location>
</feature>
<comment type="pathway">
    <text evidence="20">Amino-acid biosynthesis; L-glutamate biosynthesis via GLT pathway; L-glutamate from 2-oxoglutarate and L-glutamine (NADP(+) route): step 1/1.</text>
</comment>
<evidence type="ECO:0000256" key="16">
    <source>
        <dbReference type="ARBA" id="ARBA00023004"/>
    </source>
</evidence>
<evidence type="ECO:0000256" key="9">
    <source>
        <dbReference type="ARBA" id="ARBA00022630"/>
    </source>
</evidence>
<gene>
    <name evidence="27" type="primary">gltB_2</name>
    <name evidence="27" type="ORF">NCTC10526_01989</name>
</gene>
<evidence type="ECO:0000256" key="22">
    <source>
        <dbReference type="ARBA" id="ARBA00053198"/>
    </source>
</evidence>
<evidence type="ECO:0000256" key="5">
    <source>
        <dbReference type="ARBA" id="ARBA00004909"/>
    </source>
</evidence>
<evidence type="ECO:0000259" key="26">
    <source>
        <dbReference type="PROSITE" id="PS51278"/>
    </source>
</evidence>
<dbReference type="CDD" id="cd00982">
    <property type="entry name" value="gltB_C"/>
    <property type="match status" value="1"/>
</dbReference>
<dbReference type="Gene3D" id="2.160.20.60">
    <property type="entry name" value="Glutamate synthase, alpha subunit, C-terminal domain"/>
    <property type="match status" value="1"/>
</dbReference>
<keyword evidence="28" id="KW-1185">Reference proteome</keyword>
<evidence type="ECO:0000256" key="17">
    <source>
        <dbReference type="ARBA" id="ARBA00023014"/>
    </source>
</evidence>
<dbReference type="Pfam" id="PF01493">
    <property type="entry name" value="GXGXG"/>
    <property type="match status" value="1"/>
</dbReference>
<dbReference type="InterPro" id="IPR036485">
    <property type="entry name" value="Glu_synth_asu_C_sf"/>
</dbReference>
<evidence type="ECO:0000256" key="11">
    <source>
        <dbReference type="ARBA" id="ARBA00022723"/>
    </source>
</evidence>
<evidence type="ECO:0000256" key="6">
    <source>
        <dbReference type="ARBA" id="ARBA00009716"/>
    </source>
</evidence>
<evidence type="ECO:0000256" key="19">
    <source>
        <dbReference type="ARBA" id="ARBA00023291"/>
    </source>
</evidence>
<evidence type="ECO:0000313" key="28">
    <source>
        <dbReference type="Proteomes" id="UP000254123"/>
    </source>
</evidence>
<dbReference type="GO" id="GO:0046872">
    <property type="term" value="F:metal ion binding"/>
    <property type="evidence" value="ECO:0007669"/>
    <property type="project" value="UniProtKB-KW"/>
</dbReference>
<dbReference type="Pfam" id="PF04898">
    <property type="entry name" value="Glu_syn_central"/>
    <property type="match status" value="1"/>
</dbReference>
<evidence type="ECO:0000256" key="24">
    <source>
        <dbReference type="ARBA" id="ARBA00079921"/>
    </source>
</evidence>
<keyword evidence="10" id="KW-0288">FMN</keyword>
<evidence type="ECO:0000256" key="3">
    <source>
        <dbReference type="ARBA" id="ARBA00001974"/>
    </source>
</evidence>
<evidence type="ECO:0000256" key="12">
    <source>
        <dbReference type="ARBA" id="ARBA00022827"/>
    </source>
</evidence>
<dbReference type="FunFam" id="3.20.20.70:FF:000061">
    <property type="entry name" value="Glutamate synthase large subunit"/>
    <property type="match status" value="1"/>
</dbReference>
<dbReference type="GO" id="GO:0051538">
    <property type="term" value="F:3 iron, 4 sulfur cluster binding"/>
    <property type="evidence" value="ECO:0007669"/>
    <property type="project" value="UniProtKB-KW"/>
</dbReference>
<dbReference type="FunFam" id="3.60.20.10:FF:000001">
    <property type="entry name" value="Glutamate synthase, large subunit"/>
    <property type="match status" value="1"/>
</dbReference>
<comment type="catalytic activity">
    <reaction evidence="21">
        <text>2 L-glutamate + NADP(+) = L-glutamine + 2-oxoglutarate + NADPH + H(+)</text>
        <dbReference type="Rhea" id="RHEA:15501"/>
        <dbReference type="ChEBI" id="CHEBI:15378"/>
        <dbReference type="ChEBI" id="CHEBI:16810"/>
        <dbReference type="ChEBI" id="CHEBI:29985"/>
        <dbReference type="ChEBI" id="CHEBI:57783"/>
        <dbReference type="ChEBI" id="CHEBI:58349"/>
        <dbReference type="ChEBI" id="CHEBI:58359"/>
        <dbReference type="EC" id="1.4.1.13"/>
    </reaction>
</comment>
<dbReference type="InterPro" id="IPR006982">
    <property type="entry name" value="Glu_synth_centr_N"/>
</dbReference>
<keyword evidence="14" id="KW-0315">Glutamine amidotransferase</keyword>
<feature type="region of interest" description="Disordered" evidence="25">
    <location>
        <begin position="11"/>
        <end position="35"/>
    </location>
</feature>
<keyword evidence="11" id="KW-0479">Metal-binding</keyword>
<evidence type="ECO:0000256" key="18">
    <source>
        <dbReference type="ARBA" id="ARBA00023164"/>
    </source>
</evidence>
<dbReference type="GO" id="GO:0019676">
    <property type="term" value="P:ammonia assimilation cycle"/>
    <property type="evidence" value="ECO:0007669"/>
    <property type="project" value="TreeGrafter"/>
</dbReference>
<keyword evidence="13" id="KW-0521">NADP</keyword>
<dbReference type="PANTHER" id="PTHR11938:SF148">
    <property type="entry name" value="GLUTAMATE SYNTHASE [NADPH] LARGE CHAIN"/>
    <property type="match status" value="1"/>
</dbReference>
<dbReference type="InterPro" id="IPR013785">
    <property type="entry name" value="Aldolase_TIM"/>
</dbReference>
<comment type="pathway">
    <text evidence="5">Nitrogen metabolism.</text>
</comment>
<dbReference type="STRING" id="1123034.GCA_000685805_00641"/>
<dbReference type="NCBIfam" id="NF008730">
    <property type="entry name" value="PRK11750.1"/>
    <property type="match status" value="1"/>
</dbReference>
<comment type="cofactor">
    <cofactor evidence="3">
        <name>FAD</name>
        <dbReference type="ChEBI" id="CHEBI:57692"/>
    </cofactor>
</comment>
<dbReference type="InterPro" id="IPR002932">
    <property type="entry name" value="Glu_synthdom"/>
</dbReference>
<dbReference type="PANTHER" id="PTHR11938">
    <property type="entry name" value="FAD NADPH DEHYDROGENASE/OXIDOREDUCTASE"/>
    <property type="match status" value="1"/>
</dbReference>
<keyword evidence="12" id="KW-0274">FAD</keyword>
<dbReference type="Pfam" id="PF00310">
    <property type="entry name" value="GATase_2"/>
    <property type="match status" value="1"/>
</dbReference>
<reference evidence="27 28" key="1">
    <citation type="submission" date="2018-06" db="EMBL/GenBank/DDBJ databases">
        <authorList>
            <consortium name="Pathogen Informatics"/>
            <person name="Doyle S."/>
        </authorList>
    </citation>
    <scope>NUCLEOTIDE SEQUENCE [LARGE SCALE GENOMIC DNA]</scope>
    <source>
        <strain evidence="27 28">NCTC10526</strain>
    </source>
</reference>
<evidence type="ECO:0000256" key="7">
    <source>
        <dbReference type="ARBA" id="ARBA00012079"/>
    </source>
</evidence>
<comment type="cofactor">
    <cofactor evidence="2">
        <name>[3Fe-4S] cluster</name>
        <dbReference type="ChEBI" id="CHEBI:21137"/>
    </cofactor>
</comment>
<keyword evidence="17" id="KW-0411">Iron-sulfur</keyword>
<evidence type="ECO:0000256" key="25">
    <source>
        <dbReference type="SAM" id="MobiDB-lite"/>
    </source>
</evidence>
<keyword evidence="15 27" id="KW-0560">Oxidoreductase</keyword>
<evidence type="ECO:0000256" key="23">
    <source>
        <dbReference type="ARBA" id="ARBA00072108"/>
    </source>
</evidence>
<dbReference type="RefSeq" id="WP_028858268.1">
    <property type="nucleotide sequence ID" value="NZ_CAJHAQ010000001.1"/>
</dbReference>
<evidence type="ECO:0000256" key="1">
    <source>
        <dbReference type="ARBA" id="ARBA00001917"/>
    </source>
</evidence>
<comment type="function">
    <text evidence="22">Catalyzes the conversion of L-glutamine and 2-oxoglutarate into two molecules of L-glutamate.</text>
</comment>
<protein>
    <recommendedName>
        <fullName evidence="23">Glutamate synthase [NADPH] large chain</fullName>
        <ecNumber evidence="7">1.4.1.13</ecNumber>
    </recommendedName>
    <alternativeName>
        <fullName evidence="24">Glutamate synthase subunit alpha</fullName>
    </alternativeName>
</protein>
<comment type="similarity">
    <text evidence="6">Belongs to the glutamate synthase family.</text>
</comment>
<keyword evidence="18" id="KW-0314">Glutamate biosynthesis</keyword>
<dbReference type="SUPFAM" id="SSF69336">
    <property type="entry name" value="Alpha subunit of glutamate synthase, C-terminal domain"/>
    <property type="match status" value="1"/>
</dbReference>
<evidence type="ECO:0000256" key="13">
    <source>
        <dbReference type="ARBA" id="ARBA00022857"/>
    </source>
</evidence>
<comment type="cofactor">
    <cofactor evidence="1">
        <name>FMN</name>
        <dbReference type="ChEBI" id="CHEBI:58210"/>
    </cofactor>
</comment>
<evidence type="ECO:0000256" key="14">
    <source>
        <dbReference type="ARBA" id="ARBA00022962"/>
    </source>
</evidence>
<dbReference type="Pfam" id="PF01645">
    <property type="entry name" value="Glu_synthase"/>
    <property type="match status" value="1"/>
</dbReference>
<dbReference type="GO" id="GO:0004355">
    <property type="term" value="F:glutamate synthase (NADPH) activity"/>
    <property type="evidence" value="ECO:0007669"/>
    <property type="project" value="UniProtKB-EC"/>
</dbReference>
<proteinExistence type="inferred from homology"/>
<evidence type="ECO:0000256" key="8">
    <source>
        <dbReference type="ARBA" id="ARBA00022605"/>
    </source>
</evidence>
<dbReference type="InterPro" id="IPR002489">
    <property type="entry name" value="Glu_synth_asu_C"/>
</dbReference>
<dbReference type="FunFam" id="2.160.20.60:FF:000002">
    <property type="entry name" value="Glutamate synthase, large subunit"/>
    <property type="match status" value="1"/>
</dbReference>
<keyword evidence="9" id="KW-0285">Flavoprotein</keyword>
<keyword evidence="19" id="KW-0003">3Fe-4S</keyword>
<dbReference type="InterPro" id="IPR017932">
    <property type="entry name" value="GATase_2_dom"/>
</dbReference>
<dbReference type="SUPFAM" id="SSF56235">
    <property type="entry name" value="N-terminal nucleophile aminohydrolases (Ntn hydrolases)"/>
    <property type="match status" value="1"/>
</dbReference>
<evidence type="ECO:0000256" key="21">
    <source>
        <dbReference type="ARBA" id="ARBA00048151"/>
    </source>
</evidence>
<keyword evidence="16" id="KW-0408">Iron</keyword>
<evidence type="ECO:0000256" key="20">
    <source>
        <dbReference type="ARBA" id="ARBA00037898"/>
    </source>
</evidence>
<keyword evidence="8" id="KW-0028">Amino-acid biosynthesis</keyword>
<dbReference type="EC" id="1.4.1.13" evidence="7"/>
<evidence type="ECO:0000313" key="27">
    <source>
        <dbReference type="EMBL" id="SUD91625.1"/>
    </source>
</evidence>
<evidence type="ECO:0000256" key="15">
    <source>
        <dbReference type="ARBA" id="ARBA00023002"/>
    </source>
</evidence>
<dbReference type="Gene3D" id="3.20.20.70">
    <property type="entry name" value="Aldolase class I"/>
    <property type="match status" value="2"/>
</dbReference>
<dbReference type="PROSITE" id="PS51278">
    <property type="entry name" value="GATASE_TYPE_2"/>
    <property type="match status" value="1"/>
</dbReference>
<dbReference type="EMBL" id="UGVC01000001">
    <property type="protein sequence ID" value="SUD91625.1"/>
    <property type="molecule type" value="Genomic_DNA"/>
</dbReference>
<dbReference type="InterPro" id="IPR029055">
    <property type="entry name" value="Ntn_hydrolases_N"/>
</dbReference>
<dbReference type="Proteomes" id="UP000254123">
    <property type="component" value="Unassembled WGS sequence"/>
</dbReference>
<evidence type="ECO:0000256" key="10">
    <source>
        <dbReference type="ARBA" id="ARBA00022643"/>
    </source>
</evidence>